<evidence type="ECO:0000313" key="1">
    <source>
        <dbReference type="EMBL" id="GBO94924.1"/>
    </source>
</evidence>
<dbReference type="Proteomes" id="UP000266091">
    <property type="component" value="Unassembled WGS sequence"/>
</dbReference>
<reference evidence="1 2" key="1">
    <citation type="journal article" date="2018" name="Int. J. Syst. Evol. Microbiol.">
        <title>Mesosutterella multiformis gen. nov., sp. nov., a member of the family Sutterellaceae and Sutterella megalosphaeroides sp. nov., isolated from human faeces.</title>
        <authorList>
            <person name="Sakamoto M."/>
            <person name="Ikeyama N."/>
            <person name="Kunihiro T."/>
            <person name="Iino T."/>
            <person name="Yuki M."/>
            <person name="Ohkuma M."/>
        </authorList>
    </citation>
    <scope>NUCLEOTIDE SEQUENCE [LARGE SCALE GENOMIC DNA]</scope>
    <source>
        <strain evidence="1 2">4NBBH2</strain>
    </source>
</reference>
<dbReference type="EMBL" id="BGZJ01000002">
    <property type="protein sequence ID" value="GBO94924.1"/>
    <property type="molecule type" value="Genomic_DNA"/>
</dbReference>
<keyword evidence="2" id="KW-1185">Reference proteome</keyword>
<evidence type="ECO:0000313" key="2">
    <source>
        <dbReference type="Proteomes" id="UP000266091"/>
    </source>
</evidence>
<evidence type="ECO:0008006" key="3">
    <source>
        <dbReference type="Google" id="ProtNLM"/>
    </source>
</evidence>
<accession>A0A388SJJ6</accession>
<proteinExistence type="predicted"/>
<dbReference type="AlphaFoldDB" id="A0A388SJJ6"/>
<protein>
    <recommendedName>
        <fullName evidence="3">J domain-containing protein</fullName>
    </recommendedName>
</protein>
<name>A0A388SJJ6_9BURK</name>
<organism evidence="1 2">
    <name type="scientific">Mesosutterella multiformis</name>
    <dbReference type="NCBI Taxonomy" id="2259133"/>
    <lineage>
        <taxon>Bacteria</taxon>
        <taxon>Pseudomonadati</taxon>
        <taxon>Pseudomonadota</taxon>
        <taxon>Betaproteobacteria</taxon>
        <taxon>Burkholderiales</taxon>
        <taxon>Sutterellaceae</taxon>
        <taxon>Mesosutterella</taxon>
    </lineage>
</organism>
<sequence>MTAFRENPFVYLGVSPSSSRSEILEKAEEKALTEDPDEVAKYRSILTNPGKASGV</sequence>
<comment type="caution">
    <text evidence="1">The sequence shown here is derived from an EMBL/GenBank/DDBJ whole genome shotgun (WGS) entry which is preliminary data.</text>
</comment>
<gene>
    <name evidence="1" type="ORF">MESMUL_22780</name>
</gene>